<dbReference type="AlphaFoldDB" id="A0A8C9EV23"/>
<name>A0A8C9EV23_PAVCR</name>
<evidence type="ECO:0008006" key="4">
    <source>
        <dbReference type="Google" id="ProtNLM"/>
    </source>
</evidence>
<keyword evidence="3" id="KW-1185">Reference proteome</keyword>
<proteinExistence type="predicted"/>
<sequence>MECSSVICILSTVLSWAQSWVYKRFSQTFWLEVQPESGYSSAEGHIPQHLLCIPWEKVPCTGNKSHGKGRNSTGTCTVCLGNLPKLGGLPGENPLFLFTSSPANCR</sequence>
<feature type="chain" id="PRO_5034573567" description="Secreted protein" evidence="1">
    <location>
        <begin position="18"/>
        <end position="106"/>
    </location>
</feature>
<evidence type="ECO:0000256" key="1">
    <source>
        <dbReference type="SAM" id="SignalP"/>
    </source>
</evidence>
<reference evidence="2" key="1">
    <citation type="submission" date="2025-08" db="UniProtKB">
        <authorList>
            <consortium name="Ensembl"/>
        </authorList>
    </citation>
    <scope>IDENTIFICATION</scope>
</reference>
<evidence type="ECO:0000313" key="3">
    <source>
        <dbReference type="Proteomes" id="UP000694428"/>
    </source>
</evidence>
<organism evidence="2 3">
    <name type="scientific">Pavo cristatus</name>
    <name type="common">Indian peafowl</name>
    <name type="synonym">Blue peafowl</name>
    <dbReference type="NCBI Taxonomy" id="9049"/>
    <lineage>
        <taxon>Eukaryota</taxon>
        <taxon>Metazoa</taxon>
        <taxon>Chordata</taxon>
        <taxon>Craniata</taxon>
        <taxon>Vertebrata</taxon>
        <taxon>Euteleostomi</taxon>
        <taxon>Archelosauria</taxon>
        <taxon>Archosauria</taxon>
        <taxon>Dinosauria</taxon>
        <taxon>Saurischia</taxon>
        <taxon>Theropoda</taxon>
        <taxon>Coelurosauria</taxon>
        <taxon>Aves</taxon>
        <taxon>Neognathae</taxon>
        <taxon>Galloanserae</taxon>
        <taxon>Galliformes</taxon>
        <taxon>Phasianidae</taxon>
        <taxon>Phasianinae</taxon>
        <taxon>Pavo</taxon>
    </lineage>
</organism>
<keyword evidence="1" id="KW-0732">Signal</keyword>
<accession>A0A8C9EV23</accession>
<dbReference type="Ensembl" id="ENSPSTT00000006349.1">
    <property type="protein sequence ID" value="ENSPSTP00000006050.1"/>
    <property type="gene ID" value="ENSPSTG00000004286.1"/>
</dbReference>
<evidence type="ECO:0000313" key="2">
    <source>
        <dbReference type="Ensembl" id="ENSPSTP00000006050.1"/>
    </source>
</evidence>
<reference evidence="2" key="2">
    <citation type="submission" date="2025-09" db="UniProtKB">
        <authorList>
            <consortium name="Ensembl"/>
        </authorList>
    </citation>
    <scope>IDENTIFICATION</scope>
</reference>
<feature type="signal peptide" evidence="1">
    <location>
        <begin position="1"/>
        <end position="17"/>
    </location>
</feature>
<protein>
    <recommendedName>
        <fullName evidence="4">Secreted protein</fullName>
    </recommendedName>
</protein>
<dbReference type="Proteomes" id="UP000694428">
    <property type="component" value="Unplaced"/>
</dbReference>